<dbReference type="EMBL" id="AOLW01000012">
    <property type="protein sequence ID" value="EMA23315.1"/>
    <property type="molecule type" value="Genomic_DNA"/>
</dbReference>
<evidence type="ECO:0000313" key="1">
    <source>
        <dbReference type="EMBL" id="EMA23315.1"/>
    </source>
</evidence>
<dbReference type="AlphaFoldDB" id="M0KUA7"/>
<protein>
    <submittedName>
        <fullName evidence="1">CBS domain-containing protein</fullName>
    </submittedName>
</protein>
<reference evidence="1 2" key="1">
    <citation type="journal article" date="2014" name="PLoS Genet.">
        <title>Phylogenetically driven sequencing of extremely halophilic archaea reveals strategies for static and dynamic osmo-response.</title>
        <authorList>
            <person name="Becker E.A."/>
            <person name="Seitzer P.M."/>
            <person name="Tritt A."/>
            <person name="Larsen D."/>
            <person name="Krusor M."/>
            <person name="Yao A.I."/>
            <person name="Wu D."/>
            <person name="Madern D."/>
            <person name="Eisen J.A."/>
            <person name="Darling A.E."/>
            <person name="Facciotti M.T."/>
        </authorList>
    </citation>
    <scope>NUCLEOTIDE SEQUENCE [LARGE SCALE GENOMIC DNA]</scope>
    <source>
        <strain evidence="1 2">JCM 13557</strain>
    </source>
</reference>
<dbReference type="RefSeq" id="WP_008308546.1">
    <property type="nucleotide sequence ID" value="NZ_AOLW01000012.1"/>
</dbReference>
<sequence length="42" mass="4390">MGLIPADLPGFLDDVVVGLLTATDAFEAITGELEDPMDRAAE</sequence>
<keyword evidence="2" id="KW-1185">Reference proteome</keyword>
<dbReference type="Proteomes" id="UP000011623">
    <property type="component" value="Unassembled WGS sequence"/>
</dbReference>
<accession>M0KUA7</accession>
<evidence type="ECO:0000313" key="2">
    <source>
        <dbReference type="Proteomes" id="UP000011623"/>
    </source>
</evidence>
<organism evidence="1 2">
    <name type="scientific">Haloarcula amylolytica JCM 13557</name>
    <dbReference type="NCBI Taxonomy" id="1227452"/>
    <lineage>
        <taxon>Archaea</taxon>
        <taxon>Methanobacteriati</taxon>
        <taxon>Methanobacteriota</taxon>
        <taxon>Stenosarchaea group</taxon>
        <taxon>Halobacteria</taxon>
        <taxon>Halobacteriales</taxon>
        <taxon>Haloarculaceae</taxon>
        <taxon>Haloarcula</taxon>
    </lineage>
</organism>
<name>M0KUA7_9EURY</name>
<comment type="caution">
    <text evidence="1">The sequence shown here is derived from an EMBL/GenBank/DDBJ whole genome shotgun (WGS) entry which is preliminary data.</text>
</comment>
<gene>
    <name evidence="1" type="ORF">C442_05616</name>
</gene>
<proteinExistence type="predicted"/>
<dbReference type="PATRIC" id="fig|1227452.3.peg.1121"/>